<dbReference type="Gramene" id="rna44462">
    <property type="protein sequence ID" value="RHN49613.1"/>
    <property type="gene ID" value="gene44462"/>
</dbReference>
<evidence type="ECO:0000313" key="2">
    <source>
        <dbReference type="Proteomes" id="UP000265566"/>
    </source>
</evidence>
<dbReference type="EMBL" id="PSQE01000007">
    <property type="protein sequence ID" value="RHN49613.1"/>
    <property type="molecule type" value="Genomic_DNA"/>
</dbReference>
<comment type="caution">
    <text evidence="1">The sequence shown here is derived from an EMBL/GenBank/DDBJ whole genome shotgun (WGS) entry which is preliminary data.</text>
</comment>
<organism evidence="1 2">
    <name type="scientific">Medicago truncatula</name>
    <name type="common">Barrel medic</name>
    <name type="synonym">Medicago tribuloides</name>
    <dbReference type="NCBI Taxonomy" id="3880"/>
    <lineage>
        <taxon>Eukaryota</taxon>
        <taxon>Viridiplantae</taxon>
        <taxon>Streptophyta</taxon>
        <taxon>Embryophyta</taxon>
        <taxon>Tracheophyta</taxon>
        <taxon>Spermatophyta</taxon>
        <taxon>Magnoliopsida</taxon>
        <taxon>eudicotyledons</taxon>
        <taxon>Gunneridae</taxon>
        <taxon>Pentapetalae</taxon>
        <taxon>rosids</taxon>
        <taxon>fabids</taxon>
        <taxon>Fabales</taxon>
        <taxon>Fabaceae</taxon>
        <taxon>Papilionoideae</taxon>
        <taxon>50 kb inversion clade</taxon>
        <taxon>NPAAA clade</taxon>
        <taxon>Hologalegina</taxon>
        <taxon>IRL clade</taxon>
        <taxon>Trifolieae</taxon>
        <taxon>Medicago</taxon>
    </lineage>
</organism>
<reference evidence="2" key="1">
    <citation type="journal article" date="2018" name="Nat. Plants">
        <title>Whole-genome landscape of Medicago truncatula symbiotic genes.</title>
        <authorList>
            <person name="Pecrix Y."/>
            <person name="Staton S.E."/>
            <person name="Sallet E."/>
            <person name="Lelandais-Briere C."/>
            <person name="Moreau S."/>
            <person name="Carrere S."/>
            <person name="Blein T."/>
            <person name="Jardinaud M.F."/>
            <person name="Latrasse D."/>
            <person name="Zouine M."/>
            <person name="Zahm M."/>
            <person name="Kreplak J."/>
            <person name="Mayjonade B."/>
            <person name="Satge C."/>
            <person name="Perez M."/>
            <person name="Cauet S."/>
            <person name="Marande W."/>
            <person name="Chantry-Darmon C."/>
            <person name="Lopez-Roques C."/>
            <person name="Bouchez O."/>
            <person name="Berard A."/>
            <person name="Debelle F."/>
            <person name="Munos S."/>
            <person name="Bendahmane A."/>
            <person name="Berges H."/>
            <person name="Niebel A."/>
            <person name="Buitink J."/>
            <person name="Frugier F."/>
            <person name="Benhamed M."/>
            <person name="Crespi M."/>
            <person name="Gouzy J."/>
            <person name="Gamas P."/>
        </authorList>
    </citation>
    <scope>NUCLEOTIDE SEQUENCE [LARGE SCALE GENOMIC DNA]</scope>
    <source>
        <strain evidence="2">cv. Jemalong A17</strain>
    </source>
</reference>
<protein>
    <submittedName>
        <fullName evidence="1">Uncharacterized protein</fullName>
    </submittedName>
</protein>
<proteinExistence type="predicted"/>
<name>A0A396HAD5_MEDTR</name>
<gene>
    <name evidence="1" type="ORF">MtrunA17_Chr7g0276391</name>
</gene>
<evidence type="ECO:0000313" key="1">
    <source>
        <dbReference type="EMBL" id="RHN49613.1"/>
    </source>
</evidence>
<dbReference type="AlphaFoldDB" id="A0A396HAD5"/>
<sequence length="42" mass="4623">MVRKCSSSYLSPPSQCILGVDPSDVFNSAFYFSYQSLSAIVK</sequence>
<accession>A0A396HAD5</accession>
<dbReference type="Proteomes" id="UP000265566">
    <property type="component" value="Chromosome 7"/>
</dbReference>